<dbReference type="Proteomes" id="UP000006697">
    <property type="component" value="Chromosome"/>
</dbReference>
<dbReference type="HOGENOM" id="CLU_027402_17_0_4"/>
<comment type="similarity">
    <text evidence="1">Belongs to the IS150/IS1296 orfA family.</text>
</comment>
<dbReference type="InterPro" id="IPR055247">
    <property type="entry name" value="InsJ-like_HTH"/>
</dbReference>
<feature type="domain" description="Insertion element IS150 protein InsJ-like helix-turn-helix" evidence="3">
    <location>
        <begin position="63"/>
        <end position="116"/>
    </location>
</feature>
<dbReference type="PANTHER" id="PTHR33795">
    <property type="entry name" value="INSERTION ELEMENT IS150 PROTEIN INSJ"/>
    <property type="match status" value="1"/>
</dbReference>
<evidence type="ECO:0000256" key="1">
    <source>
        <dbReference type="ARBA" id="ARBA00038232"/>
    </source>
</evidence>
<dbReference type="Pfam" id="PF13518">
    <property type="entry name" value="HTH_28"/>
    <property type="match status" value="1"/>
</dbReference>
<dbReference type="KEGG" id="har:HEAR0509"/>
<reference evidence="4" key="2">
    <citation type="submission" date="2007-03" db="EMBL/GenBank/DDBJ databases">
        <authorList>
            <person name="Genoscope"/>
        </authorList>
    </citation>
    <scope>NUCLEOTIDE SEQUENCE</scope>
</reference>
<dbReference type="AlphaFoldDB" id="A4G204"/>
<accession>A4G204</accession>
<organism evidence="4 6">
    <name type="scientific">Herminiimonas arsenicoxydans</name>
    <dbReference type="NCBI Taxonomy" id="204773"/>
    <lineage>
        <taxon>Bacteria</taxon>
        <taxon>Pseudomonadati</taxon>
        <taxon>Pseudomonadota</taxon>
        <taxon>Betaproteobacteria</taxon>
        <taxon>Burkholderiales</taxon>
        <taxon>Oxalobacteraceae</taxon>
        <taxon>Herminiimonas</taxon>
    </lineage>
</organism>
<sequence length="177" mass="20452">MTKFDEKFKISVVEQYLSGTDGCAIVGRRNGVSTTMVTRWVASYQKHGIAGLRKKFQHYDAQFRLRVLRQMWKKQWSYQETGLAFGIRSQGCVAVWERCYHNGGIDALQPRKRGRPPRMPHSPVTPLPSSVNDETRSREDLLAEINQLRMENAYLKKLEALVQAQKQQRATTRGNRK</sequence>
<proteinExistence type="inferred from homology"/>
<reference evidence="4 6" key="1">
    <citation type="journal article" date="2007" name="PLoS Genet.">
        <title>A tale of two oxidation states: bacterial colonization of arsenic-rich environments.</title>
        <authorList>
            <person name="Muller D."/>
            <person name="Medigue C."/>
            <person name="Koechler S."/>
            <person name="Barbe V."/>
            <person name="Barakat M."/>
            <person name="Talla E."/>
            <person name="Bonnefoy V."/>
            <person name="Krin E."/>
            <person name="Arsene-Ploetze F."/>
            <person name="Carapito C."/>
            <person name="Chandler M."/>
            <person name="Cournoyer B."/>
            <person name="Cruveiller S."/>
            <person name="Dossat C."/>
            <person name="Duval S."/>
            <person name="Heymann M."/>
            <person name="Leize E."/>
            <person name="Lieutaud A."/>
            <person name="Lievremont D."/>
            <person name="Makita Y."/>
            <person name="Mangenot S."/>
            <person name="Nitschke W."/>
            <person name="Ortet P."/>
            <person name="Perdrial N."/>
            <person name="Schoepp B."/>
            <person name="Siguier N."/>
            <person name="Simeonova D.D."/>
            <person name="Rouy Z."/>
            <person name="Segurens B."/>
            <person name="Turlin E."/>
            <person name="Vallenet D."/>
            <person name="Van Dorsselaer A."/>
            <person name="Weiss S."/>
            <person name="Weissenbach J."/>
            <person name="Lett M.C."/>
            <person name="Danchin A."/>
            <person name="Bertin P.N."/>
        </authorList>
    </citation>
    <scope>NUCLEOTIDE SEQUENCE [LARGE SCALE GENOMIC DNA]</scope>
    <source>
        <strain evidence="6">ULPAs1</strain>
    </source>
</reference>
<evidence type="ECO:0000256" key="2">
    <source>
        <dbReference type="SAM" id="MobiDB-lite"/>
    </source>
</evidence>
<dbReference type="InterPro" id="IPR052057">
    <property type="entry name" value="IS150/IS1296_orfA-like"/>
</dbReference>
<keyword evidence="6" id="KW-1185">Reference proteome</keyword>
<evidence type="ECO:0000313" key="5">
    <source>
        <dbReference type="EMBL" id="CAL60719.1"/>
    </source>
</evidence>
<evidence type="ECO:0000313" key="6">
    <source>
        <dbReference type="Proteomes" id="UP000006697"/>
    </source>
</evidence>
<dbReference type="InterPro" id="IPR010921">
    <property type="entry name" value="Trp_repressor/repl_initiator"/>
</dbReference>
<dbReference type="SUPFAM" id="SSF48295">
    <property type="entry name" value="TrpR-like"/>
    <property type="match status" value="1"/>
</dbReference>
<dbReference type="KEGG" id="har:HEAR0315"/>
<feature type="region of interest" description="Disordered" evidence="2">
    <location>
        <begin position="106"/>
        <end position="138"/>
    </location>
</feature>
<gene>
    <name evidence="4" type="ordered locus">HEAR0315</name>
    <name evidence="5" type="ordered locus">HEAR0509</name>
</gene>
<evidence type="ECO:0000259" key="3">
    <source>
        <dbReference type="Pfam" id="PF13518"/>
    </source>
</evidence>
<dbReference type="InterPro" id="IPR009057">
    <property type="entry name" value="Homeodomain-like_sf"/>
</dbReference>
<dbReference type="OrthoDB" id="9765502at2"/>
<protein>
    <submittedName>
        <fullName evidence="4">Transposase IS3 family, part 1</fullName>
    </submittedName>
</protein>
<dbReference type="STRING" id="204773.HEAR0315"/>
<dbReference type="SUPFAM" id="SSF46689">
    <property type="entry name" value="Homeodomain-like"/>
    <property type="match status" value="1"/>
</dbReference>
<name>A4G204_HERAR</name>
<evidence type="ECO:0000313" key="4">
    <source>
        <dbReference type="EMBL" id="CAL60541.1"/>
    </source>
</evidence>
<dbReference type="EMBL" id="CU207211">
    <property type="protein sequence ID" value="CAL60719.1"/>
    <property type="molecule type" value="Genomic_DNA"/>
</dbReference>
<dbReference type="Gene3D" id="1.10.10.10">
    <property type="entry name" value="Winged helix-like DNA-binding domain superfamily/Winged helix DNA-binding domain"/>
    <property type="match status" value="1"/>
</dbReference>
<dbReference type="eggNOG" id="COG2963">
    <property type="taxonomic scope" value="Bacteria"/>
</dbReference>
<dbReference type="EMBL" id="CU207211">
    <property type="protein sequence ID" value="CAL60541.1"/>
    <property type="molecule type" value="Genomic_DNA"/>
</dbReference>
<dbReference type="PANTHER" id="PTHR33795:SF1">
    <property type="entry name" value="INSERTION ELEMENT IS150 PROTEIN INSJ"/>
    <property type="match status" value="1"/>
</dbReference>
<dbReference type="InterPro" id="IPR036388">
    <property type="entry name" value="WH-like_DNA-bd_sf"/>
</dbReference>
<dbReference type="GO" id="GO:0043565">
    <property type="term" value="F:sequence-specific DNA binding"/>
    <property type="evidence" value="ECO:0007669"/>
    <property type="project" value="InterPro"/>
</dbReference>